<proteinExistence type="predicted"/>
<gene>
    <name evidence="6" type="ORF">UE46_06210</name>
</gene>
<dbReference type="InterPro" id="IPR050097">
    <property type="entry name" value="Ferredoxin-NADP_redctase_2"/>
</dbReference>
<dbReference type="EMBL" id="CP011102">
    <property type="protein sequence ID" value="AQY50662.1"/>
    <property type="molecule type" value="Genomic_DNA"/>
</dbReference>
<dbReference type="GO" id="GO:0016491">
    <property type="term" value="F:oxidoreductase activity"/>
    <property type="evidence" value="ECO:0007669"/>
    <property type="project" value="UniProtKB-KW"/>
</dbReference>
<evidence type="ECO:0000313" key="7">
    <source>
        <dbReference type="Proteomes" id="UP000223060"/>
    </source>
</evidence>
<keyword evidence="3" id="KW-0285">Flavoprotein</keyword>
<organism evidence="6 7">
    <name type="scientific">Listeria weihenstephanensis</name>
    <dbReference type="NCBI Taxonomy" id="1006155"/>
    <lineage>
        <taxon>Bacteria</taxon>
        <taxon>Bacillati</taxon>
        <taxon>Bacillota</taxon>
        <taxon>Bacilli</taxon>
        <taxon>Bacillales</taxon>
        <taxon>Listeriaceae</taxon>
        <taxon>Listeria</taxon>
    </lineage>
</organism>
<keyword evidence="7" id="KW-1185">Reference proteome</keyword>
<dbReference type="PRINTS" id="PR00469">
    <property type="entry name" value="PNDRDTASEII"/>
</dbReference>
<evidence type="ECO:0000256" key="4">
    <source>
        <dbReference type="ARBA" id="ARBA00023002"/>
    </source>
</evidence>
<dbReference type="Proteomes" id="UP000223060">
    <property type="component" value="Chromosome"/>
</dbReference>
<protein>
    <submittedName>
        <fullName evidence="6">Thioredoxin reductase</fullName>
    </submittedName>
</protein>
<keyword evidence="4" id="KW-0560">Oxidoreductase</keyword>
<feature type="domain" description="FAD/NAD(P)-binding" evidence="5">
    <location>
        <begin position="12"/>
        <end position="293"/>
    </location>
</feature>
<dbReference type="Gene3D" id="3.50.50.60">
    <property type="entry name" value="FAD/NAD(P)-binding domain"/>
    <property type="match status" value="2"/>
</dbReference>
<dbReference type="KEGG" id="lwi:UE46_06210"/>
<name>A0A1S7FTF0_9LIST</name>
<evidence type="ECO:0000259" key="5">
    <source>
        <dbReference type="Pfam" id="PF07992"/>
    </source>
</evidence>
<comment type="cofactor">
    <cofactor evidence="1">
        <name>FAD</name>
        <dbReference type="ChEBI" id="CHEBI:57692"/>
    </cofactor>
</comment>
<reference evidence="7" key="1">
    <citation type="submission" date="2015-03" db="EMBL/GenBank/DDBJ databases">
        <authorList>
            <person name="Ferrari E."/>
            <person name="Walter M.C."/>
            <person name="Huptas C."/>
            <person name="Scherer S."/>
            <person name="Mueller-Herbst S."/>
        </authorList>
    </citation>
    <scope>NUCLEOTIDE SEQUENCE [LARGE SCALE GENOMIC DNA]</scope>
    <source>
        <strain evidence="7">LWP01</strain>
    </source>
</reference>
<evidence type="ECO:0000256" key="2">
    <source>
        <dbReference type="ARBA" id="ARBA00011738"/>
    </source>
</evidence>
<dbReference type="AlphaFoldDB" id="A0A1S7FTF0"/>
<comment type="subunit">
    <text evidence="2">Homodimer.</text>
</comment>
<dbReference type="PANTHER" id="PTHR48105">
    <property type="entry name" value="THIOREDOXIN REDUCTASE 1-RELATED-RELATED"/>
    <property type="match status" value="1"/>
</dbReference>
<evidence type="ECO:0000256" key="1">
    <source>
        <dbReference type="ARBA" id="ARBA00001974"/>
    </source>
</evidence>
<evidence type="ECO:0000313" key="6">
    <source>
        <dbReference type="EMBL" id="AQY50662.1"/>
    </source>
</evidence>
<sequence>MKRRRGIRVIIFDCIILGAGPAGLSASLNLGRMRRNVAIFDNGTNRNRVTHESHGFITRDGTTPAEFRNIGLNELTKYPSVTYFNRTITEVSRDEQAGIFVIETAENEKYTAEKIVMATGIQEEFPIEAVRNFYGRSIFSCPYCDGWELRDKPLFVIANKEEQVLHMAKLLYSISRDLYIVTNGTQLSADCIRELEKHDMRYNMEPVQALHGDNGNLEAIEFRTGEKVTRSFGFVVPSFHRANPFAEKLGCNIAETGSVITDGMGRTSQSGIYIAGETQKAGPSSLLIAAAEGNIVAGSVNMDIATEKF</sequence>
<dbReference type="InterPro" id="IPR036188">
    <property type="entry name" value="FAD/NAD-bd_sf"/>
</dbReference>
<dbReference type="Pfam" id="PF07992">
    <property type="entry name" value="Pyr_redox_2"/>
    <property type="match status" value="1"/>
</dbReference>
<dbReference type="PRINTS" id="PR00368">
    <property type="entry name" value="FADPNR"/>
</dbReference>
<dbReference type="SUPFAM" id="SSF51905">
    <property type="entry name" value="FAD/NAD(P)-binding domain"/>
    <property type="match status" value="1"/>
</dbReference>
<accession>A0A1S7FTF0</accession>
<dbReference type="InterPro" id="IPR023753">
    <property type="entry name" value="FAD/NAD-binding_dom"/>
</dbReference>
<evidence type="ECO:0000256" key="3">
    <source>
        <dbReference type="ARBA" id="ARBA00022630"/>
    </source>
</evidence>